<dbReference type="SUPFAM" id="SSF50447">
    <property type="entry name" value="Translation proteins"/>
    <property type="match status" value="1"/>
</dbReference>
<keyword evidence="3 5" id="KW-0698">rRNA processing</keyword>
<comment type="similarity">
    <text evidence="5">Belongs to the RimM family.</text>
</comment>
<feature type="domain" description="RimM N-terminal" evidence="6">
    <location>
        <begin position="11"/>
        <end position="93"/>
    </location>
</feature>
<dbReference type="GO" id="GO:0043022">
    <property type="term" value="F:ribosome binding"/>
    <property type="evidence" value="ECO:0007669"/>
    <property type="project" value="InterPro"/>
</dbReference>
<evidence type="ECO:0000256" key="5">
    <source>
        <dbReference type="HAMAP-Rule" id="MF_00014"/>
    </source>
</evidence>
<keyword evidence="9" id="KW-1185">Reference proteome</keyword>
<dbReference type="InterPro" id="IPR011033">
    <property type="entry name" value="PRC_barrel-like_sf"/>
</dbReference>
<dbReference type="InterPro" id="IPR009000">
    <property type="entry name" value="Transl_B-barrel_sf"/>
</dbReference>
<dbReference type="Gene3D" id="2.40.30.60">
    <property type="entry name" value="RimM"/>
    <property type="match status" value="1"/>
</dbReference>
<dbReference type="Pfam" id="PF24986">
    <property type="entry name" value="PRC_RimM"/>
    <property type="match status" value="1"/>
</dbReference>
<evidence type="ECO:0000256" key="2">
    <source>
        <dbReference type="ARBA" id="ARBA00022517"/>
    </source>
</evidence>
<dbReference type="PANTHER" id="PTHR33692">
    <property type="entry name" value="RIBOSOME MATURATION FACTOR RIMM"/>
    <property type="match status" value="1"/>
</dbReference>
<accession>D0LKH3</accession>
<organism evidence="8 9">
    <name type="scientific">Haliangium ochraceum (strain DSM 14365 / JCM 11303 / SMP-2)</name>
    <dbReference type="NCBI Taxonomy" id="502025"/>
    <lineage>
        <taxon>Bacteria</taxon>
        <taxon>Pseudomonadati</taxon>
        <taxon>Myxococcota</taxon>
        <taxon>Polyangia</taxon>
        <taxon>Haliangiales</taxon>
        <taxon>Kofleriaceae</taxon>
        <taxon>Haliangium</taxon>
    </lineage>
</organism>
<dbReference type="SUPFAM" id="SSF50346">
    <property type="entry name" value="PRC-barrel domain"/>
    <property type="match status" value="1"/>
</dbReference>
<proteinExistence type="inferred from homology"/>
<dbReference type="RefSeq" id="WP_012827629.1">
    <property type="nucleotide sequence ID" value="NC_013440.1"/>
</dbReference>
<comment type="subcellular location">
    <subcellularLocation>
        <location evidence="5">Cytoplasm</location>
    </subcellularLocation>
</comment>
<sequence>MARDSSEFLEIGYVARPHGIRGELRVVTHEPSSSTLLSVSRMAIADAVYEVASVRAVSGGGSADGAFLVRLRGLGDRNAAELLRGRPVGVARDELPLEDDEVFLADLVGCAVVLEDGTAYGVIAAIDAGPQDRLVIHDGEVERLLPLVSEFVLDVDLEAERVVVAPPEGLPESPRR</sequence>
<comment type="subunit">
    <text evidence="5">Binds ribosomal protein uS19.</text>
</comment>
<dbReference type="GO" id="GO:0005840">
    <property type="term" value="C:ribosome"/>
    <property type="evidence" value="ECO:0007669"/>
    <property type="project" value="InterPro"/>
</dbReference>
<feature type="domain" description="Ribosome maturation factor RimM PRC barrel" evidence="7">
    <location>
        <begin position="106"/>
        <end position="170"/>
    </location>
</feature>
<dbReference type="PANTHER" id="PTHR33692:SF1">
    <property type="entry name" value="RIBOSOME MATURATION FACTOR RIMM"/>
    <property type="match status" value="1"/>
</dbReference>
<dbReference type="InterPro" id="IPR011961">
    <property type="entry name" value="RimM"/>
</dbReference>
<evidence type="ECO:0000256" key="4">
    <source>
        <dbReference type="ARBA" id="ARBA00023186"/>
    </source>
</evidence>
<dbReference type="OrthoDB" id="5381335at2"/>
<evidence type="ECO:0000259" key="7">
    <source>
        <dbReference type="Pfam" id="PF24986"/>
    </source>
</evidence>
<dbReference type="AlphaFoldDB" id="D0LKH3"/>
<dbReference type="HAMAP" id="MF_00014">
    <property type="entry name" value="Ribosome_mat_RimM"/>
    <property type="match status" value="1"/>
</dbReference>
<dbReference type="GO" id="GO:0042274">
    <property type="term" value="P:ribosomal small subunit biogenesis"/>
    <property type="evidence" value="ECO:0007669"/>
    <property type="project" value="UniProtKB-UniRule"/>
</dbReference>
<dbReference type="InterPro" id="IPR056792">
    <property type="entry name" value="PRC_RimM"/>
</dbReference>
<dbReference type="EMBL" id="CP001804">
    <property type="protein sequence ID" value="ACY15021.1"/>
    <property type="molecule type" value="Genomic_DNA"/>
</dbReference>
<name>D0LKH3_HALO1</name>
<dbReference type="InterPro" id="IPR002676">
    <property type="entry name" value="RimM_N"/>
</dbReference>
<keyword evidence="2 5" id="KW-0690">Ribosome biogenesis</keyword>
<evidence type="ECO:0000256" key="3">
    <source>
        <dbReference type="ARBA" id="ARBA00022552"/>
    </source>
</evidence>
<dbReference type="Pfam" id="PF01782">
    <property type="entry name" value="RimM"/>
    <property type="match status" value="1"/>
</dbReference>
<reference evidence="8 9" key="1">
    <citation type="journal article" date="2010" name="Stand. Genomic Sci.">
        <title>Complete genome sequence of Haliangium ochraceum type strain (SMP-2).</title>
        <authorList>
            <consortium name="US DOE Joint Genome Institute (JGI-PGF)"/>
            <person name="Ivanova N."/>
            <person name="Daum C."/>
            <person name="Lang E."/>
            <person name="Abt B."/>
            <person name="Kopitz M."/>
            <person name="Saunders E."/>
            <person name="Lapidus A."/>
            <person name="Lucas S."/>
            <person name="Glavina Del Rio T."/>
            <person name="Nolan M."/>
            <person name="Tice H."/>
            <person name="Copeland A."/>
            <person name="Cheng J.F."/>
            <person name="Chen F."/>
            <person name="Bruce D."/>
            <person name="Goodwin L."/>
            <person name="Pitluck S."/>
            <person name="Mavromatis K."/>
            <person name="Pati A."/>
            <person name="Mikhailova N."/>
            <person name="Chen A."/>
            <person name="Palaniappan K."/>
            <person name="Land M."/>
            <person name="Hauser L."/>
            <person name="Chang Y.J."/>
            <person name="Jeffries C.D."/>
            <person name="Detter J.C."/>
            <person name="Brettin T."/>
            <person name="Rohde M."/>
            <person name="Goker M."/>
            <person name="Bristow J."/>
            <person name="Markowitz V."/>
            <person name="Eisen J.A."/>
            <person name="Hugenholtz P."/>
            <person name="Kyrpides N.C."/>
            <person name="Klenk H.P."/>
        </authorList>
    </citation>
    <scope>NUCLEOTIDE SEQUENCE [LARGE SCALE GENOMIC DNA]</scope>
    <source>
        <strain evidence="9">DSM 14365 / CIP 107738 / JCM 11303 / AJ 13395 / SMP-2</strain>
    </source>
</reference>
<dbReference type="Proteomes" id="UP000001880">
    <property type="component" value="Chromosome"/>
</dbReference>
<dbReference type="InterPro" id="IPR036976">
    <property type="entry name" value="RimM_N_sf"/>
</dbReference>
<dbReference type="KEGG" id="hoh:Hoch_2485"/>
<keyword evidence="4 5" id="KW-0143">Chaperone</keyword>
<keyword evidence="1 5" id="KW-0963">Cytoplasm</keyword>
<dbReference type="HOGENOM" id="CLU_077636_0_1_7"/>
<dbReference type="GO" id="GO:0006364">
    <property type="term" value="P:rRNA processing"/>
    <property type="evidence" value="ECO:0007669"/>
    <property type="project" value="UniProtKB-UniRule"/>
</dbReference>
<evidence type="ECO:0000313" key="9">
    <source>
        <dbReference type="Proteomes" id="UP000001880"/>
    </source>
</evidence>
<protein>
    <recommendedName>
        <fullName evidence="5">Ribosome maturation factor RimM</fullName>
    </recommendedName>
</protein>
<dbReference type="STRING" id="502025.Hoch_2485"/>
<dbReference type="NCBIfam" id="TIGR02273">
    <property type="entry name" value="16S_RimM"/>
    <property type="match status" value="1"/>
</dbReference>
<dbReference type="Gene3D" id="2.30.30.240">
    <property type="entry name" value="PRC-barrel domain"/>
    <property type="match status" value="1"/>
</dbReference>
<gene>
    <name evidence="5" type="primary">rimM</name>
    <name evidence="8" type="ordered locus">Hoch_2485</name>
</gene>
<evidence type="ECO:0000313" key="8">
    <source>
        <dbReference type="EMBL" id="ACY15021.1"/>
    </source>
</evidence>
<evidence type="ECO:0000259" key="6">
    <source>
        <dbReference type="Pfam" id="PF01782"/>
    </source>
</evidence>
<evidence type="ECO:0000256" key="1">
    <source>
        <dbReference type="ARBA" id="ARBA00022490"/>
    </source>
</evidence>
<comment type="function">
    <text evidence="5">An accessory protein needed during the final step in the assembly of 30S ribosomal subunit, possibly for assembly of the head region. Essential for efficient processing of 16S rRNA. May be needed both before and after RbfA during the maturation of 16S rRNA. It has affinity for free ribosomal 30S subunits but not for 70S ribosomes.</text>
</comment>
<dbReference type="eggNOG" id="COG0806">
    <property type="taxonomic scope" value="Bacteria"/>
</dbReference>
<comment type="domain">
    <text evidence="5">The PRC barrel domain binds ribosomal protein uS19.</text>
</comment>
<dbReference type="GO" id="GO:0005737">
    <property type="term" value="C:cytoplasm"/>
    <property type="evidence" value="ECO:0007669"/>
    <property type="project" value="UniProtKB-SubCell"/>
</dbReference>